<keyword evidence="2" id="KW-1185">Reference proteome</keyword>
<dbReference type="Proteomes" id="UP001279734">
    <property type="component" value="Unassembled WGS sequence"/>
</dbReference>
<dbReference type="AlphaFoldDB" id="A0AAD3XMS0"/>
<name>A0AAD3XMS0_NEPGR</name>
<sequence>MPSVPLDLSLQPSIRFVTSLHSFSSSHRRKRLEKGDRRGSLPRHFCLSTVTSRSSILFPSKFCFCVPLSVRWRSCPRGYQLLSV</sequence>
<evidence type="ECO:0000313" key="2">
    <source>
        <dbReference type="Proteomes" id="UP001279734"/>
    </source>
</evidence>
<reference evidence="1" key="1">
    <citation type="submission" date="2023-05" db="EMBL/GenBank/DDBJ databases">
        <title>Nepenthes gracilis genome sequencing.</title>
        <authorList>
            <person name="Fukushima K."/>
        </authorList>
    </citation>
    <scope>NUCLEOTIDE SEQUENCE</scope>
    <source>
        <strain evidence="1">SING2019-196</strain>
    </source>
</reference>
<dbReference type="EMBL" id="BSYO01000009">
    <property type="protein sequence ID" value="GMH10139.1"/>
    <property type="molecule type" value="Genomic_DNA"/>
</dbReference>
<accession>A0AAD3XMS0</accession>
<protein>
    <submittedName>
        <fullName evidence="1">Uncharacterized protein</fullName>
    </submittedName>
</protein>
<evidence type="ECO:0000313" key="1">
    <source>
        <dbReference type="EMBL" id="GMH10139.1"/>
    </source>
</evidence>
<proteinExistence type="predicted"/>
<gene>
    <name evidence="1" type="ORF">Nepgr_011980</name>
</gene>
<comment type="caution">
    <text evidence="1">The sequence shown here is derived from an EMBL/GenBank/DDBJ whole genome shotgun (WGS) entry which is preliminary data.</text>
</comment>
<organism evidence="1 2">
    <name type="scientific">Nepenthes gracilis</name>
    <name type="common">Slender pitcher plant</name>
    <dbReference type="NCBI Taxonomy" id="150966"/>
    <lineage>
        <taxon>Eukaryota</taxon>
        <taxon>Viridiplantae</taxon>
        <taxon>Streptophyta</taxon>
        <taxon>Embryophyta</taxon>
        <taxon>Tracheophyta</taxon>
        <taxon>Spermatophyta</taxon>
        <taxon>Magnoliopsida</taxon>
        <taxon>eudicotyledons</taxon>
        <taxon>Gunneridae</taxon>
        <taxon>Pentapetalae</taxon>
        <taxon>Caryophyllales</taxon>
        <taxon>Nepenthaceae</taxon>
        <taxon>Nepenthes</taxon>
    </lineage>
</organism>